<dbReference type="InterPro" id="IPR025237">
    <property type="entry name" value="DUF4183"/>
</dbReference>
<feature type="domain" description="DUF4183" evidence="1">
    <location>
        <begin position="193"/>
        <end position="265"/>
    </location>
</feature>
<dbReference type="Pfam" id="PF13799">
    <property type="entry name" value="DUF4183"/>
    <property type="match status" value="3"/>
</dbReference>
<evidence type="ECO:0000259" key="1">
    <source>
        <dbReference type="Pfam" id="PF13799"/>
    </source>
</evidence>
<dbReference type="OrthoDB" id="1708226at2"/>
<feature type="domain" description="DUF4183" evidence="1">
    <location>
        <begin position="381"/>
        <end position="446"/>
    </location>
</feature>
<sequence>MMSNNMSWKIECHLTDKEGNILNPYKPNAIKYINITPPNIVFKKRVQLPSGKIVDMNKFLVLIKGYVSLFIGDNRISKPIPFKAYKFFHLYAPEGTNVFFRTYSFKCCIADMCTKNNSLNKKIKVMLGTVVHSEGQADLVIPVIDNSTENVNIFALERECVNVTKIFHQCLFTNAINITYKEKIIKAEIYQYTTFSDGIKKTYTDKDEISKYNKRGILDPNKVSYCSLFINGVLQPKVNYDIKKGLLTLKTEDVPQKKAPIIINFVTFKDRNGRILPVEVYCYNTISNGMKKEFNDEDELKCYGYKGIMDPEQVSLVNLYINGVLQPKVNYEVKKGLLTLLTSDIPIKGAPITLEFITIKGSYGQVLKAKTYTYNALAHDRNTYTNNDEIKMYGYKGILNPKKVSYHNLFINAVIQPSYNYTVYQGLLTLNTKDLTLKGSPISLEFVTISYLC</sequence>
<accession>A0A1M6J1E3</accession>
<gene>
    <name evidence="2" type="ORF">SAMN02745176_03472</name>
</gene>
<protein>
    <recommendedName>
        <fullName evidence="1">DUF4183 domain-containing protein</fullName>
    </recommendedName>
</protein>
<evidence type="ECO:0000313" key="3">
    <source>
        <dbReference type="Proteomes" id="UP000184442"/>
    </source>
</evidence>
<evidence type="ECO:0000313" key="2">
    <source>
        <dbReference type="EMBL" id="SHJ40508.1"/>
    </source>
</evidence>
<dbReference type="Proteomes" id="UP000184442">
    <property type="component" value="Unassembled WGS sequence"/>
</dbReference>
<organism evidence="2 3">
    <name type="scientific">Lutispora thermophila DSM 19022</name>
    <dbReference type="NCBI Taxonomy" id="1122184"/>
    <lineage>
        <taxon>Bacteria</taxon>
        <taxon>Bacillati</taxon>
        <taxon>Bacillota</taxon>
        <taxon>Clostridia</taxon>
        <taxon>Lutisporales</taxon>
        <taxon>Lutisporaceae</taxon>
        <taxon>Lutispora</taxon>
    </lineage>
</organism>
<proteinExistence type="predicted"/>
<reference evidence="2 3" key="1">
    <citation type="submission" date="2016-11" db="EMBL/GenBank/DDBJ databases">
        <authorList>
            <person name="Jaros S."/>
            <person name="Januszkiewicz K."/>
            <person name="Wedrychowicz H."/>
        </authorList>
    </citation>
    <scope>NUCLEOTIDE SEQUENCE [LARGE SCALE GENOMIC DNA]</scope>
    <source>
        <strain evidence="2 3">DSM 19022</strain>
    </source>
</reference>
<dbReference type="EMBL" id="FQZS01000045">
    <property type="protein sequence ID" value="SHJ40508.1"/>
    <property type="molecule type" value="Genomic_DNA"/>
</dbReference>
<keyword evidence="3" id="KW-1185">Reference proteome</keyword>
<dbReference type="STRING" id="1122184.SAMN02745176_03472"/>
<dbReference type="AlphaFoldDB" id="A0A1M6J1E3"/>
<name>A0A1M6J1E3_9FIRM</name>
<feature type="domain" description="DUF4183" evidence="1">
    <location>
        <begin position="284"/>
        <end position="356"/>
    </location>
</feature>